<feature type="region of interest" description="Disordered" evidence="1">
    <location>
        <begin position="333"/>
        <end position="370"/>
    </location>
</feature>
<proteinExistence type="predicted"/>
<dbReference type="SUPFAM" id="SSF56112">
    <property type="entry name" value="Protein kinase-like (PK-like)"/>
    <property type="match status" value="1"/>
</dbReference>
<protein>
    <recommendedName>
        <fullName evidence="6">Heterokaryon incompatibility domain-containing protein</fullName>
    </recommendedName>
</protein>
<evidence type="ECO:0000256" key="1">
    <source>
        <dbReference type="SAM" id="MobiDB-lite"/>
    </source>
</evidence>
<dbReference type="Proteomes" id="UP000654918">
    <property type="component" value="Unassembled WGS sequence"/>
</dbReference>
<feature type="domain" description="Heterokaryon incompatibility" evidence="3">
    <location>
        <begin position="471"/>
        <end position="624"/>
    </location>
</feature>
<feature type="compositionally biased region" description="Basic and acidic residues" evidence="1">
    <location>
        <begin position="333"/>
        <end position="343"/>
    </location>
</feature>
<evidence type="ECO:0000259" key="3">
    <source>
        <dbReference type="Pfam" id="PF06985"/>
    </source>
</evidence>
<reference evidence="4" key="1">
    <citation type="journal article" date="2020" name="Phytopathology">
        <title>Genome Sequence Resources of Colletotrichum truncatum, C. plurivorum, C. musicola, and C. sojae: Four Species Pathogenic to Soybean (Glycine max).</title>
        <authorList>
            <person name="Rogerio F."/>
            <person name="Boufleur T.R."/>
            <person name="Ciampi-Guillardi M."/>
            <person name="Sukno S.A."/>
            <person name="Thon M.R."/>
            <person name="Massola Junior N.S."/>
            <person name="Baroncelli R."/>
        </authorList>
    </citation>
    <scope>NUCLEOTIDE SEQUENCE</scope>
    <source>
        <strain evidence="4">LFN00145</strain>
    </source>
</reference>
<dbReference type="PANTHER" id="PTHR33112">
    <property type="entry name" value="DOMAIN PROTEIN, PUTATIVE-RELATED"/>
    <property type="match status" value="1"/>
</dbReference>
<dbReference type="AlphaFoldDB" id="A0A8H6KA67"/>
<evidence type="ECO:0000313" key="4">
    <source>
        <dbReference type="EMBL" id="KAF6826961.1"/>
    </source>
</evidence>
<organism evidence="4 5">
    <name type="scientific">Colletotrichum plurivorum</name>
    <dbReference type="NCBI Taxonomy" id="2175906"/>
    <lineage>
        <taxon>Eukaryota</taxon>
        <taxon>Fungi</taxon>
        <taxon>Dikarya</taxon>
        <taxon>Ascomycota</taxon>
        <taxon>Pezizomycotina</taxon>
        <taxon>Sordariomycetes</taxon>
        <taxon>Hypocreomycetidae</taxon>
        <taxon>Glomerellales</taxon>
        <taxon>Glomerellaceae</taxon>
        <taxon>Colletotrichum</taxon>
        <taxon>Colletotrichum orchidearum species complex</taxon>
    </lineage>
</organism>
<sequence length="1012" mass="114067">MACEVSTMEFVRPRLPGFPVPLVYAHEGPGSPLAADAGVAYMLIEGFYGNTLQDVVPDVTELPEEKQKHVMTQWTEVQTELATITHPRIGSICSISDVGEPVFGRPADPYVGELHEAGPISSATAYFTAVANTAIDRLDSAAKLGAHVFLAIVRETALFGTTDAGGPFPFNHMDPGAQNILVDDDLNFVAIIDWEFAQTAPWPVNHFPMPFPLLGLDIEDLLNDPDHLAYPNVSRQQRGRDLYVEKFREAESRLEAEGRPLPGTFSETLTGPASRIYACFTYLGRVPSVDRELTCDMTRMAFGYDRDQAEASNHDTIFQEILTEFDCAYPWPRSEEEHDQNKDDSDETKDDNHGNDQRKQDGSSSSYSGRHDMMFVRDRGSPAAVIKYFANGRGRDCDLLLVRSGQDTPGYGRLLDPQWRNLELARSWRRECLDQHGDRCSNPFRMEAAAPAWLIDTANVCLVPGSHATTYVALSYTWGTSRMFLTTRPSLDALQKPGALMSSLVEPRLPPTIRHAMQLVLSLDERYLWVDALCIAQDDEEHLAEQLRLMGAIYASATLTIVAAEGSAKYGLPGLAGISRPRNPRTKVFRPLQGDDDVFVWHRPVFSSNSGGEGYFSRGWTFQEYQLSRRRLIFANHRVYWRCGCANRDEDLHDTMDYTDNHPLFLNVNLPRMLNAPKPDYRSLVRLLAEYNGRVLTYPQDALVGITGLLTLVEPCFPRGFLHGLPEARFDSCLAWTSLNGMKRRRANGTRGPVGSLSCLPSWSWVGWHSFRMYDYCVNTFKTRSHLGSRSISITQWYTHQTPDAQTKRPIMPRGRNGIRDNAPPGAKPQTPYISCNTTHGWFAATKFDMTNLNPTPDMWIRFRYRRDHLQLLDDFGNICGALDHFADDDDDDKEDRQGHMSFPGPNAKDATKVELIAICRTQHKSLDGRRPAPYGLELEVLEERQAELKARYGEKAAGKKAADQKTSDFYEVYRVLWVKWKDGVAYRKAAGYVFKDAWECHSTEEVHLVMG</sequence>
<dbReference type="PANTHER" id="PTHR33112:SF16">
    <property type="entry name" value="HETEROKARYON INCOMPATIBILITY DOMAIN-CONTAINING PROTEIN"/>
    <property type="match status" value="1"/>
</dbReference>
<dbReference type="EMBL" id="WIGO01000145">
    <property type="protein sequence ID" value="KAF6826961.1"/>
    <property type="molecule type" value="Genomic_DNA"/>
</dbReference>
<dbReference type="Pfam" id="PF06985">
    <property type="entry name" value="HET"/>
    <property type="match status" value="1"/>
</dbReference>
<accession>A0A8H6KA67</accession>
<feature type="domain" description="Aminoglycoside phosphotransferase" evidence="2">
    <location>
        <begin position="4"/>
        <end position="201"/>
    </location>
</feature>
<evidence type="ECO:0000259" key="2">
    <source>
        <dbReference type="Pfam" id="PF01636"/>
    </source>
</evidence>
<dbReference type="Pfam" id="PF01636">
    <property type="entry name" value="APH"/>
    <property type="match status" value="1"/>
</dbReference>
<evidence type="ECO:0000313" key="5">
    <source>
        <dbReference type="Proteomes" id="UP000654918"/>
    </source>
</evidence>
<dbReference type="InterPro" id="IPR002575">
    <property type="entry name" value="Aminoglycoside_PTrfase"/>
</dbReference>
<keyword evidence="5" id="KW-1185">Reference proteome</keyword>
<name>A0A8H6KA67_9PEZI</name>
<comment type="caution">
    <text evidence="4">The sequence shown here is derived from an EMBL/GenBank/DDBJ whole genome shotgun (WGS) entry which is preliminary data.</text>
</comment>
<dbReference type="InterPro" id="IPR011009">
    <property type="entry name" value="Kinase-like_dom_sf"/>
</dbReference>
<feature type="compositionally biased region" description="Basic and acidic residues" evidence="1">
    <location>
        <begin position="350"/>
        <end position="361"/>
    </location>
</feature>
<evidence type="ECO:0008006" key="6">
    <source>
        <dbReference type="Google" id="ProtNLM"/>
    </source>
</evidence>
<gene>
    <name evidence="4" type="ORF">CPLU01_09335</name>
</gene>
<dbReference type="InterPro" id="IPR010730">
    <property type="entry name" value="HET"/>
</dbReference>